<dbReference type="EMBL" id="CP017921">
    <property type="protein sequence ID" value="APH39366.1"/>
    <property type="molecule type" value="Genomic_DNA"/>
</dbReference>
<evidence type="ECO:0000313" key="5">
    <source>
        <dbReference type="EMBL" id="RNI07660.1"/>
    </source>
</evidence>
<dbReference type="KEGG" id="mhaz:BHR79_07665"/>
<dbReference type="Proteomes" id="UP000267921">
    <property type="component" value="Unassembled WGS sequence"/>
</dbReference>
<dbReference type="NCBIfam" id="NF004645">
    <property type="entry name" value="PRK05989.2-3"/>
    <property type="match status" value="1"/>
</dbReference>
<sequence>MQHTKMSLLVLSVLMMLAVAMPAVSASENMININNVTSNENGTFVMSDIPYGEYELYATNYSESRGSWKWYKGKVGIEINGSDLSNVLLEIDDDSPVDENRINSYLDGHNISGRTYSTGMGNEYNKSSDIVLLTSDSSTFVANTTSNANGNFVMSDIPYGEYELYATNYSESRGSWKWYKGKVGIEINGTDLSNVLLEIDDDSPVDENRINSYLDGHNISGRTYSTGMGNEYNKSSDIVLLTSDSSTFVANTTSNANGNFVMSDIPYGEYELYATNYSESRGSWKWYKGKVDIEINGTDLSNVLLEIDDDSPVDENRINSYLDGYTLSGRTYSTGMGNEYNKSSDVLLLKKLSSSAPPLVNVSIITGYSSYEPQLESLVGRINNDSTLNLSVSYHLPSTIDDETDLSNVDVIYAKMFTDSADKIEDEVNSAISNGTIVITDNAALNENIPDKFSEEDEVVIREYLEDYWKYGATEESNFDNLIYYLARTFMDRDDLDVKAPDGSPKAIYHPNMTEKSYFTPNATEYFDWYRNREEGHSFDENSSTVGLMFYSSYYPERMDPFDSLIDKLESKNINVVPCYGSSSDHVDSFFNHTPETKVDLILSSTYRSQYFDVENLGVPVMNTVTNGYMNLTEWKETSSPLPNTYMIRLYRPETWGWIDPIMIASTETDSQGNEIYEPVDSQVEWLVDRAEAQTNLSAKDHSDKKVAILYYNHGAGKNNIGASYLEVVPSISNLLGAMANESYDVENSSIPNKTELVDLFVTQGTNIGTWAPGELEDLVETDKVELIPEHTYKKWFDALPEERKEEVTDRWGEAPGEIMVYEDDSGDRFVVIPKIEISDNVILAPQPTRGWLQDNDALYHASDLPPHHQYIAFYLWMQNEFNADVMVNMGRHGTVEWLPGKEFGLFREEWPALMTGDIPVVYPYVMDGMGEGMQAKRRGNAVIIDHLIPPVVRSGSYGNYSELNDKITQYNALSSDPDMQEKRFNEIVNLTYELHLDERVNMTPAGSEDDEMRDHFLDELDDVLRELRTTSMPYGLHILGNAPEGEQLSEMVCSMLGQDFKDEAALYNTSEDAPVLLLDLILNQEISFNESQEQVLGAGNTSATMDDYLSTATEYADKLSQSENETSQVLNAMDGKYVKSNLGGDPILRPDALPSGRNFYAFDEQLIPTKQAWELGKKMANETLEAYTPEIEGDYPQKTAFILWAGESTRHEGVMESEILYLLGVRPVWDDDGDEVEDVELIPSSELGRPRIDVLIQISGLYRDTFPHKVELIDKAVYLAYNAPDNGYDGTKDEERPAAEYISYDPVENTNYVRENTNNIYDGLNATLQNETASMNIALLRIFGPEDGSYGTGMANAVSASDTWENNTELADLYMDKMSNAYGEYVWGESMEEIASQWDVADNSIDNEEVFNDNLEDVGAIFHSRSSNTYGAMDTDDFFQYFGGLSLVVSEASGTTPETYVMNLQNPDAEKIETLSTYLSREIVTRYLNPGWIEGMQQHGFEGAGMMGSFLENLWGWEALNPDLIDDYVWDDVYDTYFTGDNSEWIKGTNSYEYQSMTARMLETARKGGWDASDEQLKSLVSEYVETIAETGDVTCCHHTCGNPALKEYVDGYLSMPGVVDESTAEQYREIMDEAIQPANSQVLKSSSSSSGGVGSAQIVNASTTGTASNQTTFTSDGGYSESAQEPTPDSAESSSDYVEGYEMTKENPRNEESGISSFSGADIVGTLLVLAGVGAMYAGFRRRQL</sequence>
<evidence type="ECO:0000313" key="7">
    <source>
        <dbReference type="Proteomes" id="UP000267921"/>
    </source>
</evidence>
<keyword evidence="2" id="KW-1133">Transmembrane helix</keyword>
<keyword evidence="2" id="KW-0472">Membrane</keyword>
<evidence type="ECO:0000259" key="3">
    <source>
        <dbReference type="Pfam" id="PF02514"/>
    </source>
</evidence>
<dbReference type="PANTHER" id="PTHR44119:SF4">
    <property type="entry name" value="AEROBIC COBALTOCHELATASE SUBUNIT COBN"/>
    <property type="match status" value="1"/>
</dbReference>
<proteinExistence type="predicted"/>
<feature type="compositionally biased region" description="Basic and acidic residues" evidence="1">
    <location>
        <begin position="1704"/>
        <end position="1714"/>
    </location>
</feature>
<name>A0A1L3Q3B1_9EURY</name>
<evidence type="ECO:0000256" key="1">
    <source>
        <dbReference type="SAM" id="MobiDB-lite"/>
    </source>
</evidence>
<dbReference type="Pfam" id="PF02514">
    <property type="entry name" value="CobN-Mg_chel"/>
    <property type="match status" value="1"/>
</dbReference>
<reference evidence="4 6" key="1">
    <citation type="submission" date="2016-10" db="EMBL/GenBank/DDBJ databases">
        <title>Methanohalophilus halophilus.</title>
        <authorList>
            <person name="L'haridon S."/>
        </authorList>
    </citation>
    <scope>NUCLEOTIDE SEQUENCE [LARGE SCALE GENOMIC DNA]</scope>
    <source>
        <strain evidence="4 6">Z-7982</strain>
    </source>
</reference>
<protein>
    <submittedName>
        <fullName evidence="4">Cobalt chelatase</fullName>
    </submittedName>
    <submittedName>
        <fullName evidence="5">Cobaltochelatase subunit CobN</fullName>
    </submittedName>
</protein>
<evidence type="ECO:0000256" key="2">
    <source>
        <dbReference type="SAM" id="Phobius"/>
    </source>
</evidence>
<keyword evidence="2" id="KW-0812">Transmembrane</keyword>
<feature type="domain" description="CobN/magnesium chelatase" evidence="3">
    <location>
        <begin position="467"/>
        <end position="1578"/>
    </location>
</feature>
<gene>
    <name evidence="5" type="primary">cobN</name>
    <name evidence="4" type="ORF">BHR79_07665</name>
    <name evidence="5" type="ORF">EFE40_08885</name>
</gene>
<dbReference type="SUPFAM" id="SSF49478">
    <property type="entry name" value="Cna protein B-type domain"/>
    <property type="match status" value="2"/>
</dbReference>
<dbReference type="PANTHER" id="PTHR44119">
    <property type="entry name" value="MAGNESIUM-CHELATASE SUBUNIT CHLH, CHLOROPLASTIC"/>
    <property type="match status" value="1"/>
</dbReference>
<accession>A0A1L3Q3B1</accession>
<evidence type="ECO:0000313" key="6">
    <source>
        <dbReference type="Proteomes" id="UP000186879"/>
    </source>
</evidence>
<feature type="region of interest" description="Disordered" evidence="1">
    <location>
        <begin position="1668"/>
        <end position="1719"/>
    </location>
</feature>
<organism evidence="4 6">
    <name type="scientific">Methanohalophilus halophilus</name>
    <dbReference type="NCBI Taxonomy" id="2177"/>
    <lineage>
        <taxon>Archaea</taxon>
        <taxon>Methanobacteriati</taxon>
        <taxon>Methanobacteriota</taxon>
        <taxon>Stenosarchaea group</taxon>
        <taxon>Methanomicrobia</taxon>
        <taxon>Methanosarcinales</taxon>
        <taxon>Methanosarcinaceae</taxon>
        <taxon>Methanohalophilus</taxon>
    </lineage>
</organism>
<dbReference type="OrthoDB" id="192131at2157"/>
<dbReference type="RefSeq" id="WP_072561796.1">
    <property type="nucleotide sequence ID" value="NZ_RJJG01000007.1"/>
</dbReference>
<dbReference type="STRING" id="2177.BHR79_07665"/>
<reference evidence="5 7" key="2">
    <citation type="submission" date="2018-10" db="EMBL/GenBank/DDBJ databases">
        <title>Cultivation of a novel Methanohalophilus strain from Kebrit Deep of the Red Sea and a genomic comparison of members of the genus Methanohalophilus.</title>
        <authorList>
            <person name="Guan Y."/>
            <person name="Ngugi D.K."/>
            <person name="Stingl U."/>
        </authorList>
    </citation>
    <scope>NUCLEOTIDE SEQUENCE [LARGE SCALE GENOMIC DNA]</scope>
    <source>
        <strain evidence="5 7">DSM 3094</strain>
    </source>
</reference>
<dbReference type="InterPro" id="IPR003672">
    <property type="entry name" value="CobN/Mg_chltase"/>
</dbReference>
<evidence type="ECO:0000313" key="4">
    <source>
        <dbReference type="EMBL" id="APH39366.1"/>
    </source>
</evidence>
<dbReference type="Proteomes" id="UP000186879">
    <property type="component" value="Chromosome"/>
</dbReference>
<feature type="transmembrane region" description="Helical" evidence="2">
    <location>
        <begin position="1720"/>
        <end position="1742"/>
    </location>
</feature>
<dbReference type="EMBL" id="RJJG01000007">
    <property type="protein sequence ID" value="RNI07660.1"/>
    <property type="molecule type" value="Genomic_DNA"/>
</dbReference>
<dbReference type="CDD" id="cd10150">
    <property type="entry name" value="CobN_like"/>
    <property type="match status" value="1"/>
</dbReference>
<keyword evidence="6" id="KW-1185">Reference proteome</keyword>
<feature type="compositionally biased region" description="Polar residues" evidence="1">
    <location>
        <begin position="1668"/>
        <end position="1698"/>
    </location>
</feature>